<organism evidence="1">
    <name type="scientific">Rhipicephalus microplus</name>
    <name type="common">Cattle tick</name>
    <name type="synonym">Boophilus microplus</name>
    <dbReference type="NCBI Taxonomy" id="6941"/>
    <lineage>
        <taxon>Eukaryota</taxon>
        <taxon>Metazoa</taxon>
        <taxon>Ecdysozoa</taxon>
        <taxon>Arthropoda</taxon>
        <taxon>Chelicerata</taxon>
        <taxon>Arachnida</taxon>
        <taxon>Acari</taxon>
        <taxon>Parasitiformes</taxon>
        <taxon>Ixodida</taxon>
        <taxon>Ixodoidea</taxon>
        <taxon>Ixodidae</taxon>
        <taxon>Rhipicephalinae</taxon>
        <taxon>Rhipicephalus</taxon>
        <taxon>Boophilus</taxon>
    </lineage>
</organism>
<proteinExistence type="predicted"/>
<evidence type="ECO:0000313" key="1">
    <source>
        <dbReference type="EMBL" id="NOV41156.1"/>
    </source>
</evidence>
<sequence>MCEKLLWGQATIRDELSEMKTRLNDTERVLRDYGSKIQSINKILQELNLKAPAVTSLETSTASPQTMMAWQNSKLVDLEDRSRRSNLVVHGIAESACEEEESLKTKVISNVFKKKLGVECKSIARIHRLGREEGQRPVIAYF</sequence>
<name>A0A6M2D579_RHIMP</name>
<reference evidence="1" key="1">
    <citation type="submission" date="2019-09" db="EMBL/GenBank/DDBJ databases">
        <title>Organ-specific transcriptomic study of the physiology of the cattle tick, Rhipicephalus microplus.</title>
        <authorList>
            <person name="Tirloni L."/>
            <person name="Braz G."/>
            <person name="Gandara A.C.P."/>
            <person name="Sabadin G.A."/>
            <person name="da Silva R.M."/>
            <person name="Guizzo M.G."/>
            <person name="Machado J.A."/>
            <person name="Costa E.P."/>
            <person name="Gomes H.F."/>
            <person name="Moraes J."/>
            <person name="Mota M.B.S."/>
            <person name="Mesquita R.D."/>
            <person name="Alvarenga P.H."/>
            <person name="Alves F."/>
            <person name="Seixas A."/>
            <person name="da Fonseca R.N."/>
            <person name="Fogaca A."/>
            <person name="Logullo C."/>
            <person name="Tanaka A."/>
            <person name="Daffre S."/>
            <person name="Termignoni C."/>
            <person name="Vaz I.S.Jr."/>
            <person name="Oliveira P.L."/>
            <person name="Ribeiro J.M."/>
        </authorList>
    </citation>
    <scope>NUCLEOTIDE SEQUENCE</scope>
    <source>
        <strain evidence="1">Porto Alegre</strain>
    </source>
</reference>
<dbReference type="EMBL" id="GHWJ01008419">
    <property type="protein sequence ID" value="NOV41156.1"/>
    <property type="molecule type" value="Transcribed_RNA"/>
</dbReference>
<dbReference type="AlphaFoldDB" id="A0A6M2D579"/>
<protein>
    <submittedName>
        <fullName evidence="1">Putative transposase domain-containing protein</fullName>
    </submittedName>
</protein>
<accession>A0A6M2D579</accession>